<dbReference type="Pfam" id="PF11743">
    <property type="entry name" value="DUF3301"/>
    <property type="match status" value="1"/>
</dbReference>
<gene>
    <name evidence="1" type="ORF">REIFOR_01858</name>
</gene>
<dbReference type="RefSeq" id="WP_100257284.1">
    <property type="nucleotide sequence ID" value="NZ_CP011797.1"/>
</dbReference>
<name>A0A2K8KQH1_9GAMM</name>
<dbReference type="AlphaFoldDB" id="A0A2K8KQH1"/>
<evidence type="ECO:0000313" key="2">
    <source>
        <dbReference type="Proteomes" id="UP000229757"/>
    </source>
</evidence>
<dbReference type="EMBL" id="CP011797">
    <property type="protein sequence ID" value="ATX76995.1"/>
    <property type="molecule type" value="Genomic_DNA"/>
</dbReference>
<accession>A0A2K8KQH1</accession>
<sequence>MNLMLTDVLWVGLIIAAVAFWWQGQGVKAFALRKVKLYCEEHNLQLLDESLVIRKFWIARDRHGLLRIQRIYYFEFTSTGEYRYRGTMTLHGYQVAEIEGQTHHMH</sequence>
<evidence type="ECO:0000313" key="1">
    <source>
        <dbReference type="EMBL" id="ATX76995.1"/>
    </source>
</evidence>
<dbReference type="InterPro" id="IPR021732">
    <property type="entry name" value="DUF3301"/>
</dbReference>
<dbReference type="Proteomes" id="UP000229757">
    <property type="component" value="Chromosome"/>
</dbReference>
<dbReference type="KEGG" id="rfo:REIFOR_01858"/>
<proteinExistence type="predicted"/>
<keyword evidence="2" id="KW-1185">Reference proteome</keyword>
<dbReference type="OrthoDB" id="5959530at2"/>
<evidence type="ECO:0008006" key="3">
    <source>
        <dbReference type="Google" id="ProtNLM"/>
    </source>
</evidence>
<organism evidence="1 2">
    <name type="scientific">Reinekea forsetii</name>
    <dbReference type="NCBI Taxonomy" id="1336806"/>
    <lineage>
        <taxon>Bacteria</taxon>
        <taxon>Pseudomonadati</taxon>
        <taxon>Pseudomonadota</taxon>
        <taxon>Gammaproteobacteria</taxon>
        <taxon>Oceanospirillales</taxon>
        <taxon>Saccharospirillaceae</taxon>
        <taxon>Reinekea</taxon>
    </lineage>
</organism>
<protein>
    <recommendedName>
        <fullName evidence="3">DUF3301 domain-containing protein</fullName>
    </recommendedName>
</protein>
<reference evidence="1 2" key="1">
    <citation type="journal article" date="2017" name="Environ. Microbiol.">
        <title>Genomic and physiological analyses of 'Reinekea forsetii' reveal a versatile opportunistic lifestyle during spring algae blooms.</title>
        <authorList>
            <person name="Avci B."/>
            <person name="Hahnke R.L."/>
            <person name="Chafee M."/>
            <person name="Fischer T."/>
            <person name="Gruber-Vodicka H."/>
            <person name="Tegetmeyer H.E."/>
            <person name="Harder J."/>
            <person name="Fuchs B.M."/>
            <person name="Amann R.I."/>
            <person name="Teeling H."/>
        </authorList>
    </citation>
    <scope>NUCLEOTIDE SEQUENCE [LARGE SCALE GENOMIC DNA]</scope>
    <source>
        <strain evidence="1 2">Hel1_31_D35</strain>
    </source>
</reference>